<dbReference type="EMBL" id="JAFIDN010000004">
    <property type="protein sequence ID" value="MBP3192312.1"/>
    <property type="molecule type" value="Genomic_DNA"/>
</dbReference>
<name>A0A8J7RSU4_9BACT</name>
<gene>
    <name evidence="1" type="ORF">NATSA_06530</name>
</gene>
<accession>A0A8J7RSU4</accession>
<sequence>MKTLLNIKLPFLYPVIFIFALTLPGCDGSGTDSRGPDAEGPDYLFTMDSDEEVSAYDNDGTGARFDLSGEVYRVGGKSVKVTPSGSADETKLALPLEGSRVQQWLGHDGAAIHVYRPEDNRLNPDHFFLGMSDETGGDWSWVEGTFWDEDKLSEGWNKIRFTLPDEMKQISAEGEYTIFFFFITHMPPREDDIPLPLYEPFFIDSIHML</sequence>
<dbReference type="Proteomes" id="UP000673975">
    <property type="component" value="Unassembled WGS sequence"/>
</dbReference>
<dbReference type="RefSeq" id="WP_210511215.1">
    <property type="nucleotide sequence ID" value="NZ_JAFIDN010000004.1"/>
</dbReference>
<dbReference type="AlphaFoldDB" id="A0A8J7RSU4"/>
<evidence type="ECO:0000313" key="2">
    <source>
        <dbReference type="Proteomes" id="UP000673975"/>
    </source>
</evidence>
<reference evidence="1" key="1">
    <citation type="submission" date="2021-02" db="EMBL/GenBank/DDBJ databases">
        <title>Natronogracilivirga saccharolytica gen. nov. sp. nov. a new anaerobic, haloalkiliphilic carbohydrate-fermenting bacterium from soda lake and proposing of Cyclonatronumiaceae fam. nov. in the phylum Balneolaeota.</title>
        <authorList>
            <person name="Zhilina T.N."/>
            <person name="Sorokin D.Y."/>
            <person name="Zavarzina D.G."/>
            <person name="Toshchakov S.V."/>
            <person name="Kublanov I.V."/>
        </authorList>
    </citation>
    <scope>NUCLEOTIDE SEQUENCE</scope>
    <source>
        <strain evidence="1">Z-1702</strain>
    </source>
</reference>
<organism evidence="1 2">
    <name type="scientific">Natronogracilivirga saccharolytica</name>
    <dbReference type="NCBI Taxonomy" id="2812953"/>
    <lineage>
        <taxon>Bacteria</taxon>
        <taxon>Pseudomonadati</taxon>
        <taxon>Balneolota</taxon>
        <taxon>Balneolia</taxon>
        <taxon>Balneolales</taxon>
        <taxon>Cyclonatronaceae</taxon>
        <taxon>Natronogracilivirga</taxon>
    </lineage>
</organism>
<protein>
    <submittedName>
        <fullName evidence="1">Uncharacterized protein</fullName>
    </submittedName>
</protein>
<proteinExistence type="predicted"/>
<keyword evidence="2" id="KW-1185">Reference proteome</keyword>
<comment type="caution">
    <text evidence="1">The sequence shown here is derived from an EMBL/GenBank/DDBJ whole genome shotgun (WGS) entry which is preliminary data.</text>
</comment>
<evidence type="ECO:0000313" key="1">
    <source>
        <dbReference type="EMBL" id="MBP3192312.1"/>
    </source>
</evidence>